<feature type="region of interest" description="Disordered" evidence="2">
    <location>
        <begin position="1"/>
        <end position="82"/>
    </location>
</feature>
<reference evidence="4 5" key="1">
    <citation type="journal article" date="2012" name="Genome Biol.">
        <title>Genome and low-iron response of an oceanic diatom adapted to chronic iron limitation.</title>
        <authorList>
            <person name="Lommer M."/>
            <person name="Specht M."/>
            <person name="Roy A.S."/>
            <person name="Kraemer L."/>
            <person name="Andreson R."/>
            <person name="Gutowska M.A."/>
            <person name="Wolf J."/>
            <person name="Bergner S.V."/>
            <person name="Schilhabel M.B."/>
            <person name="Klostermeier U.C."/>
            <person name="Beiko R.G."/>
            <person name="Rosenstiel P."/>
            <person name="Hippler M."/>
            <person name="Laroche J."/>
        </authorList>
    </citation>
    <scope>NUCLEOTIDE SEQUENCE [LARGE SCALE GENOMIC DNA]</scope>
    <source>
        <strain evidence="4 5">CCMP1005</strain>
    </source>
</reference>
<evidence type="ECO:0000256" key="1">
    <source>
        <dbReference type="ARBA" id="ARBA00022468"/>
    </source>
</evidence>
<dbReference type="OMA" id="THISKMV"/>
<evidence type="ECO:0000313" key="5">
    <source>
        <dbReference type="Proteomes" id="UP000266841"/>
    </source>
</evidence>
<dbReference type="InterPro" id="IPR000331">
    <property type="entry name" value="Rap/Ran_GAP_dom"/>
</dbReference>
<dbReference type="SUPFAM" id="SSF111347">
    <property type="entry name" value="Rap/Ran-GAP"/>
    <property type="match status" value="1"/>
</dbReference>
<dbReference type="PROSITE" id="PS50085">
    <property type="entry name" value="RAPGAP"/>
    <property type="match status" value="1"/>
</dbReference>
<feature type="compositionally biased region" description="Polar residues" evidence="2">
    <location>
        <begin position="43"/>
        <end position="59"/>
    </location>
</feature>
<organism evidence="4 5">
    <name type="scientific">Thalassiosira oceanica</name>
    <name type="common">Marine diatom</name>
    <dbReference type="NCBI Taxonomy" id="159749"/>
    <lineage>
        <taxon>Eukaryota</taxon>
        <taxon>Sar</taxon>
        <taxon>Stramenopiles</taxon>
        <taxon>Ochrophyta</taxon>
        <taxon>Bacillariophyta</taxon>
        <taxon>Coscinodiscophyceae</taxon>
        <taxon>Thalassiosirophycidae</taxon>
        <taxon>Thalassiosirales</taxon>
        <taxon>Thalassiosiraceae</taxon>
        <taxon>Thalassiosira</taxon>
    </lineage>
</organism>
<dbReference type="Gene3D" id="3.40.50.11210">
    <property type="entry name" value="Rap/Ran-GAP"/>
    <property type="match status" value="1"/>
</dbReference>
<feature type="region of interest" description="Disordered" evidence="2">
    <location>
        <begin position="1839"/>
        <end position="1859"/>
    </location>
</feature>
<feature type="compositionally biased region" description="Low complexity" evidence="2">
    <location>
        <begin position="20"/>
        <end position="33"/>
    </location>
</feature>
<proteinExistence type="predicted"/>
<feature type="compositionally biased region" description="Low complexity" evidence="2">
    <location>
        <begin position="257"/>
        <end position="268"/>
    </location>
</feature>
<sequence length="2198" mass="244414">MPRRGFFRGSEKKSSKKQLKLQQKQVRLEQQQQKQDEQRRLSSSTPGKTHLSGSETQSGLEPPLQLSGPRQPTPSQIESQHFDQSRIVREQYSIATTAQPAPAQQQPGAYPIANEVLPYPHTLPPSRGAAPPNDQVLINRHLQHFQHQQQQQYHVTHAHAQFSQPQHQYHHDHVEIREAMQYHQYFSEQTYPQSTQVVSSSKIQDAGTIELQLQQQHFYQSQLQGQGYSAQVAQEIPQQIGQMQVHQMGQIHPSHGQMNQPNQQQQQPAEISQGFVGGQVSDQQLGKGITPTVDMAIDDIWKCDTEDFRSAARAMQTLRLAIVAEWELEALQIQQPKSFSYDPSETFLSLQAAALRFHSQFETIKSERNGQSNIAGGDDSLTVNTTRTAGTNMTSLTGGVEWELTEQAAWEVWEESVRASAALTHACVGPSWRRQVQMRRQLMQEQELRQLYQPQLPHQGVSFGDGASVSSSVAESMTSSFLSMDMSSAQRTVWQRPTDVLDMISVTIPEVLPGAMLRFAANVAVPRGRSASSKVYWNPSKSGDGSRSLGGHGSLLHTLSQYLHEERRWLRRRKRLGDTQRDLAFGIFCGGDGLDEGRKNESGVESHQSWSVPGAHMPVATMIQSWLDTCQAPWPSSKELEEGKIPFLYELVNGDDDDEESFNQDKATNAPPPTEIVVPSWCPPPTIVGESIVMSLLNIAERGLVYLLEDSSDKQGMDEEQVRKERLVACSCSSESLVALKVLAARDDLPEQVITAVSISLCRLLSATETKSPSSVSENGEEALFDKEIQTQRGYIASTSAELLWVLLSSDATACQAADALLDVIDLDFHSIFANLERRQVEECVKIASGAIRALSASFWGDPPQVLGVPLLRFLWEPVMDILSNVAMSYFPSSTTLTFDLGGHETAALPLDCQFESEEGFAAIVLEIALAYHRLIDSELIFGTMELCATEIEALVRAMNALSPWIVYRGNSAIAQDLHSEVISLFNKITSFMMSKCSQNEAGFHIIVDDDARRYLHTFMLRKAVPLFVMKGSLAKPSQSPSIHDDAPIISLAVIKSWTVVGYLPYKDGSWKQKAEELLAEAFFIPTTDSTRTRFVGGYLHHPSARLEALSSLVEDDAGSETSKESDSVSNVSTITSVSMRSGNCPPTILSLFTLTMNLRELHLLLVNDILLPCLEEILSLEEPRQRSNLECQPLSLATSNVALSEAAFLDDLEKDFYLRRYALKILGMLFRSRTGEEGTRSRIIDHLKLVATSTPAVLKDWVAGHEDAVTIASARSSITSTSSASSTILMSDFLKGESVNLRLEDDACRLVEVDREVLTIASILPFARLSCSRDGHAMFQPGQYVSIAIPRDVMSVVMAEDLTMPQATIHVNSGLNETLPIVTEERDSISEHGDVAPFVFVNQSPFKRQSRDKKRSSSIQKHKSRSKYEKQGTSVDFHLVVALMKSILQKFSQQQRDQKCYTASAFNKTLSHGSMSNLRSIICSVCINSMSTLLSHGMMFPVPDDLSWLSMVEKSCHSNLLELSQLCVDYVGILGHILEDGAIDLARQMCVILTQLGTSSHREQKIVARSSSGLISILSALRLSFGKTWSRNKSIDSFLSATISTFIGDVCIMLNKSETSNDVLIPLLDATREAISCADSFFEFSMSLRRRVLLSLYHSIREEWEFGVVVHQCAVVLISTLTSEQAGLMDFCLIEPDRRFTSLPNSKRIQPLIKDLLKRKLTVSNVSPTQVERNQISSSARVHTKLARDALAYELFPVNVDNDGNPQHAYWNIGDSILSIRLAAMDSNARGWVEVIIRSSSSRIRRLVKWRQDSAVSDYPEVFLPFWEQLHTKDTRTKFGGDSSRDAQEKVTGPVEDESTSRVISKAMETVARFDDLLVSGDLGEYLKSDGAEAEGPTLSGTVFSWLTNATGKKAVDTSFILELEKLGISRFTQGVPSLLLEKLPSPTCRDLFVHKYIKPFSVNPKFNRALSILDRLSPFQTHRVAIFYGGKCGRKRPSKTDPSDSDHLLMSTQASPDFCQFCKDLGALVPLRHCKYFSGKFCMDSLDSGSSNYSHMLAHSGGLDTENLSDGQFALVWFDGNFSKEYGWNDPISVDAMVLFHSVILMPDKMNSRKRHVGAAMEIKLTPSIKRHGRLLSDRVEVYRASVPTPAASTVKFEYMAKAAAHKSMQRSCQLTATQERPSAIVLSCDHGNTWV</sequence>
<dbReference type="GO" id="GO:0051056">
    <property type="term" value="P:regulation of small GTPase mediated signal transduction"/>
    <property type="evidence" value="ECO:0007669"/>
    <property type="project" value="InterPro"/>
</dbReference>
<dbReference type="eggNOG" id="KOG3687">
    <property type="taxonomic scope" value="Eukaryota"/>
</dbReference>
<evidence type="ECO:0000313" key="4">
    <source>
        <dbReference type="EMBL" id="EJK48352.1"/>
    </source>
</evidence>
<dbReference type="Proteomes" id="UP000266841">
    <property type="component" value="Unassembled WGS sequence"/>
</dbReference>
<dbReference type="GO" id="GO:0005096">
    <property type="term" value="F:GTPase activator activity"/>
    <property type="evidence" value="ECO:0007669"/>
    <property type="project" value="UniProtKB-KW"/>
</dbReference>
<protein>
    <recommendedName>
        <fullName evidence="3">Rap-GAP domain-containing protein</fullName>
    </recommendedName>
</protein>
<feature type="compositionally biased region" description="Basic and acidic residues" evidence="2">
    <location>
        <begin position="1839"/>
        <end position="1850"/>
    </location>
</feature>
<feature type="domain" description="Rap-GAP" evidence="3">
    <location>
        <begin position="1972"/>
        <end position="2198"/>
    </location>
</feature>
<comment type="caution">
    <text evidence="4">The sequence shown here is derived from an EMBL/GenBank/DDBJ whole genome shotgun (WGS) entry which is preliminary data.</text>
</comment>
<feature type="compositionally biased region" description="Polar residues" evidence="2">
    <location>
        <begin position="68"/>
        <end position="79"/>
    </location>
</feature>
<feature type="region of interest" description="Disordered" evidence="2">
    <location>
        <begin position="252"/>
        <end position="271"/>
    </location>
</feature>
<dbReference type="EMBL" id="AGNL01045962">
    <property type="protein sequence ID" value="EJK48352.1"/>
    <property type="molecule type" value="Genomic_DNA"/>
</dbReference>
<evidence type="ECO:0000256" key="2">
    <source>
        <dbReference type="SAM" id="MobiDB-lite"/>
    </source>
</evidence>
<feature type="region of interest" description="Disordered" evidence="2">
    <location>
        <begin position="1407"/>
        <end position="1431"/>
    </location>
</feature>
<accession>K0RNM3</accession>
<evidence type="ECO:0000259" key="3">
    <source>
        <dbReference type="PROSITE" id="PS50085"/>
    </source>
</evidence>
<dbReference type="InterPro" id="IPR035974">
    <property type="entry name" value="Rap/Ran-GAP_sf"/>
</dbReference>
<feature type="compositionally biased region" description="Basic residues" evidence="2">
    <location>
        <begin position="1409"/>
        <end position="1426"/>
    </location>
</feature>
<keyword evidence="1" id="KW-0343">GTPase activation</keyword>
<name>K0RNM3_THAOC</name>
<keyword evidence="5" id="KW-1185">Reference proteome</keyword>
<gene>
    <name evidence="4" type="ORF">THAOC_32860</name>
</gene>
<dbReference type="OrthoDB" id="198324at2759"/>